<protein>
    <submittedName>
        <fullName evidence="1">Uncharacterized protein</fullName>
    </submittedName>
</protein>
<evidence type="ECO:0000313" key="1">
    <source>
        <dbReference type="EMBL" id="CAK55977.1"/>
    </source>
</evidence>
<organism evidence="1 2">
    <name type="scientific">Paramecium tetraurelia</name>
    <dbReference type="NCBI Taxonomy" id="5888"/>
    <lineage>
        <taxon>Eukaryota</taxon>
        <taxon>Sar</taxon>
        <taxon>Alveolata</taxon>
        <taxon>Ciliophora</taxon>
        <taxon>Intramacronucleata</taxon>
        <taxon>Oligohymenophorea</taxon>
        <taxon>Peniculida</taxon>
        <taxon>Parameciidae</taxon>
        <taxon>Paramecium</taxon>
    </lineage>
</organism>
<dbReference type="GeneID" id="5009159"/>
<gene>
    <name evidence="1" type="ORF">GSPATT00000412001</name>
</gene>
<dbReference type="InParanoid" id="A0BBR0"/>
<name>A0BBR0_PARTE</name>
<dbReference type="OrthoDB" id="436852at2759"/>
<evidence type="ECO:0000313" key="2">
    <source>
        <dbReference type="Proteomes" id="UP000000600"/>
    </source>
</evidence>
<proteinExistence type="predicted"/>
<dbReference type="EMBL" id="CT867985">
    <property type="protein sequence ID" value="CAK55977.1"/>
    <property type="molecule type" value="Genomic_DNA"/>
</dbReference>
<reference evidence="1 2" key="1">
    <citation type="journal article" date="2006" name="Nature">
        <title>Global trends of whole-genome duplications revealed by the ciliate Paramecium tetraurelia.</title>
        <authorList>
            <consortium name="Genoscope"/>
            <person name="Aury J.-M."/>
            <person name="Jaillon O."/>
            <person name="Duret L."/>
            <person name="Noel B."/>
            <person name="Jubin C."/>
            <person name="Porcel B.M."/>
            <person name="Segurens B."/>
            <person name="Daubin V."/>
            <person name="Anthouard V."/>
            <person name="Aiach N."/>
            <person name="Arnaiz O."/>
            <person name="Billaut A."/>
            <person name="Beisson J."/>
            <person name="Blanc I."/>
            <person name="Bouhouche K."/>
            <person name="Camara F."/>
            <person name="Duharcourt S."/>
            <person name="Guigo R."/>
            <person name="Gogendeau D."/>
            <person name="Katinka M."/>
            <person name="Keller A.-M."/>
            <person name="Kissmehl R."/>
            <person name="Klotz C."/>
            <person name="Koll F."/>
            <person name="Le Moue A."/>
            <person name="Lepere C."/>
            <person name="Malinsky S."/>
            <person name="Nowacki M."/>
            <person name="Nowak J.K."/>
            <person name="Plattner H."/>
            <person name="Poulain J."/>
            <person name="Ruiz F."/>
            <person name="Serrano V."/>
            <person name="Zagulski M."/>
            <person name="Dessen P."/>
            <person name="Betermier M."/>
            <person name="Weissenbach J."/>
            <person name="Scarpelli C."/>
            <person name="Schachter V."/>
            <person name="Sperling L."/>
            <person name="Meyer E."/>
            <person name="Cohen J."/>
            <person name="Wincker P."/>
        </authorList>
    </citation>
    <scope>NUCLEOTIDE SEQUENCE [LARGE SCALE GENOMIC DNA]</scope>
    <source>
        <strain evidence="1 2">Stock d4-2</strain>
    </source>
</reference>
<sequence>MDYNIIKAKFYLLFPSLTIYNQFKHRHALKFTDEYMNEKIQQYISKLNEDKMMQQNKWEIRYYGNSINSQIKGFHLGKEQQLKYGGT</sequence>
<dbReference type="AlphaFoldDB" id="A0BBR0"/>
<dbReference type="RefSeq" id="XP_001423375.1">
    <property type="nucleotide sequence ID" value="XM_001423338.1"/>
</dbReference>
<dbReference type="HOGENOM" id="CLU_2488218_0_0_1"/>
<accession>A0BBR0</accession>
<keyword evidence="2" id="KW-1185">Reference proteome</keyword>
<dbReference type="Proteomes" id="UP000000600">
    <property type="component" value="Unassembled WGS sequence"/>
</dbReference>
<dbReference type="KEGG" id="ptm:GSPATT00000412001"/>